<evidence type="ECO:0000313" key="1">
    <source>
        <dbReference type="EMBL" id="KAF2739619.1"/>
    </source>
</evidence>
<comment type="caution">
    <text evidence="1">The sequence shown here is derived from an EMBL/GenBank/DDBJ whole genome shotgun (WGS) entry which is preliminary data.</text>
</comment>
<dbReference type="AlphaFoldDB" id="A0A9P4V6A2"/>
<gene>
    <name evidence="1" type="ORF">EJ04DRAFT_606202</name>
</gene>
<dbReference type="Proteomes" id="UP000799444">
    <property type="component" value="Unassembled WGS sequence"/>
</dbReference>
<organism evidence="1 2">
    <name type="scientific">Polyplosphaeria fusca</name>
    <dbReference type="NCBI Taxonomy" id="682080"/>
    <lineage>
        <taxon>Eukaryota</taxon>
        <taxon>Fungi</taxon>
        <taxon>Dikarya</taxon>
        <taxon>Ascomycota</taxon>
        <taxon>Pezizomycotina</taxon>
        <taxon>Dothideomycetes</taxon>
        <taxon>Pleosporomycetidae</taxon>
        <taxon>Pleosporales</taxon>
        <taxon>Tetraplosphaeriaceae</taxon>
        <taxon>Polyplosphaeria</taxon>
    </lineage>
</organism>
<reference evidence="1" key="1">
    <citation type="journal article" date="2020" name="Stud. Mycol.">
        <title>101 Dothideomycetes genomes: a test case for predicting lifestyles and emergence of pathogens.</title>
        <authorList>
            <person name="Haridas S."/>
            <person name="Albert R."/>
            <person name="Binder M."/>
            <person name="Bloem J."/>
            <person name="Labutti K."/>
            <person name="Salamov A."/>
            <person name="Andreopoulos B."/>
            <person name="Baker S."/>
            <person name="Barry K."/>
            <person name="Bills G."/>
            <person name="Bluhm B."/>
            <person name="Cannon C."/>
            <person name="Castanera R."/>
            <person name="Culley D."/>
            <person name="Daum C."/>
            <person name="Ezra D."/>
            <person name="Gonzalez J."/>
            <person name="Henrissat B."/>
            <person name="Kuo A."/>
            <person name="Liang C."/>
            <person name="Lipzen A."/>
            <person name="Lutzoni F."/>
            <person name="Magnuson J."/>
            <person name="Mondo S."/>
            <person name="Nolan M."/>
            <person name="Ohm R."/>
            <person name="Pangilinan J."/>
            <person name="Park H.-J."/>
            <person name="Ramirez L."/>
            <person name="Alfaro M."/>
            <person name="Sun H."/>
            <person name="Tritt A."/>
            <person name="Yoshinaga Y."/>
            <person name="Zwiers L.-H."/>
            <person name="Turgeon B."/>
            <person name="Goodwin S."/>
            <person name="Spatafora J."/>
            <person name="Crous P."/>
            <person name="Grigoriev I."/>
        </authorList>
    </citation>
    <scope>NUCLEOTIDE SEQUENCE</scope>
    <source>
        <strain evidence="1">CBS 125425</strain>
    </source>
</reference>
<evidence type="ECO:0000313" key="2">
    <source>
        <dbReference type="Proteomes" id="UP000799444"/>
    </source>
</evidence>
<dbReference type="OrthoDB" id="5335493at2759"/>
<keyword evidence="2" id="KW-1185">Reference proteome</keyword>
<proteinExistence type="predicted"/>
<name>A0A9P4V6A2_9PLEO</name>
<dbReference type="EMBL" id="ML996103">
    <property type="protein sequence ID" value="KAF2739619.1"/>
    <property type="molecule type" value="Genomic_DNA"/>
</dbReference>
<protein>
    <submittedName>
        <fullName evidence="1">Uncharacterized protein</fullName>
    </submittedName>
</protein>
<sequence length="362" mass="41557">KFSFSNGPKQDDPFIRLIGSIIRELRGVNIAFSLSSVKVMSSTSAPPIWPPSSYSEGHDVKFYTFQNNGEEFPSTVPVAVIPRVYPLTADKIHVRIKGEWKPIKDWLLGFDDDRCHWAYPIADFRRWWGRTGKTFRFMDLPIEIQMMICENLTSSGGEMYPLSTAARMFMGIGYSAKNRYRIPYWLLSHDLMDEDRAPVWPPHLNILFVCKAITEVALQASWEGTRKCFVDPLIFVTVADTRAGPILKYNCLSTVRLDFTNKAYFEFFGLKVEPLFHRDQSSSLGHYISGLTNLRDLQLRFRSPDDGYNSSPWKRISLWGDADSYTCCQRTMVDWIMTAAFPYVKHIAKVRIVGAVKDQEGK</sequence>
<feature type="non-terminal residue" evidence="1">
    <location>
        <position position="1"/>
    </location>
</feature>
<accession>A0A9P4V6A2</accession>